<dbReference type="OrthoDB" id="7593948at2"/>
<accession>A0A5C8ZHR4</accession>
<sequence>MLVRMTREASSPAVRDGGDAAERVLAALERVAVAAAADLLLRPAATRAQLDAVEQHLGRRLPPDVTAFYLLHDGQEVDARRRGAHGLVAGLALLPLEEVLRQWDQWASLDLGPDADEPAGSEPEGFVRSRCWLPGWVPLTHDGSGNHVGLDLDPDALGTAGQLITFGADDDLHRVLAPSLVDHLERVPSLVTDLELAADEISQLLGPHAGP</sequence>
<dbReference type="InterPro" id="IPR037883">
    <property type="entry name" value="Knr4/Smi1-like_sf"/>
</dbReference>
<dbReference type="PANTHER" id="PTHR47432">
    <property type="entry name" value="CELL WALL ASSEMBLY REGULATOR SMI1"/>
    <property type="match status" value="1"/>
</dbReference>
<dbReference type="PANTHER" id="PTHR47432:SF1">
    <property type="entry name" value="CELL WALL ASSEMBLY REGULATOR SMI1"/>
    <property type="match status" value="1"/>
</dbReference>
<proteinExistence type="predicted"/>
<dbReference type="Pfam" id="PF09346">
    <property type="entry name" value="SMI1_KNR4"/>
    <property type="match status" value="1"/>
</dbReference>
<reference evidence="2 3" key="1">
    <citation type="submission" date="2019-07" db="EMBL/GenBank/DDBJ databases">
        <title>Quadrisphaera sp. strain DD2A genome sequencing and assembly.</title>
        <authorList>
            <person name="Kim I."/>
        </authorList>
    </citation>
    <scope>NUCLEOTIDE SEQUENCE [LARGE SCALE GENOMIC DNA]</scope>
    <source>
        <strain evidence="2 3">DD2A</strain>
    </source>
</reference>
<name>A0A5C8ZHR4_9ACTN</name>
<gene>
    <name evidence="2" type="ORF">FMM08_08205</name>
</gene>
<dbReference type="Proteomes" id="UP000321234">
    <property type="component" value="Unassembled WGS sequence"/>
</dbReference>
<dbReference type="AlphaFoldDB" id="A0A5C8ZHR4"/>
<organism evidence="2 3">
    <name type="scientific">Quadrisphaera setariae</name>
    <dbReference type="NCBI Taxonomy" id="2593304"/>
    <lineage>
        <taxon>Bacteria</taxon>
        <taxon>Bacillati</taxon>
        <taxon>Actinomycetota</taxon>
        <taxon>Actinomycetes</taxon>
        <taxon>Kineosporiales</taxon>
        <taxon>Kineosporiaceae</taxon>
        <taxon>Quadrisphaera</taxon>
    </lineage>
</organism>
<protein>
    <recommendedName>
        <fullName evidence="1">Knr4/Smi1-like domain-containing protein</fullName>
    </recommendedName>
</protein>
<dbReference type="EMBL" id="VKAC01000004">
    <property type="protein sequence ID" value="TXR56718.1"/>
    <property type="molecule type" value="Genomic_DNA"/>
</dbReference>
<dbReference type="SUPFAM" id="SSF160631">
    <property type="entry name" value="SMI1/KNR4-like"/>
    <property type="match status" value="1"/>
</dbReference>
<evidence type="ECO:0000313" key="2">
    <source>
        <dbReference type="EMBL" id="TXR56718.1"/>
    </source>
</evidence>
<keyword evidence="3" id="KW-1185">Reference proteome</keyword>
<dbReference type="InterPro" id="IPR018958">
    <property type="entry name" value="Knr4/Smi1-like_dom"/>
</dbReference>
<evidence type="ECO:0000313" key="3">
    <source>
        <dbReference type="Proteomes" id="UP000321234"/>
    </source>
</evidence>
<evidence type="ECO:0000259" key="1">
    <source>
        <dbReference type="SMART" id="SM00860"/>
    </source>
</evidence>
<comment type="caution">
    <text evidence="2">The sequence shown here is derived from an EMBL/GenBank/DDBJ whole genome shotgun (WGS) entry which is preliminary data.</text>
</comment>
<feature type="domain" description="Knr4/Smi1-like" evidence="1">
    <location>
        <begin position="44"/>
        <end position="186"/>
    </location>
</feature>
<dbReference type="Gene3D" id="3.40.1580.10">
    <property type="entry name" value="SMI1/KNR4-like"/>
    <property type="match status" value="1"/>
</dbReference>
<dbReference type="InterPro" id="IPR051873">
    <property type="entry name" value="KNR4/SMI1_regulator"/>
</dbReference>
<dbReference type="SMART" id="SM00860">
    <property type="entry name" value="SMI1_KNR4"/>
    <property type="match status" value="1"/>
</dbReference>